<dbReference type="RefSeq" id="WP_306737488.1">
    <property type="nucleotide sequence ID" value="NZ_JANHAX010000007.1"/>
</dbReference>
<dbReference type="EMBL" id="JANHAX010000007">
    <property type="protein sequence ID" value="MDQ2092187.1"/>
    <property type="molecule type" value="Genomic_DNA"/>
</dbReference>
<dbReference type="Gene3D" id="1.20.5.2950">
    <property type="match status" value="1"/>
</dbReference>
<proteinExistence type="predicted"/>
<protein>
    <submittedName>
        <fullName evidence="1">Uncharacterized protein</fullName>
    </submittedName>
</protein>
<organism evidence="1 2">
    <name type="scientific">Marimonas arenosa</name>
    <dbReference type="NCBI Taxonomy" id="1795305"/>
    <lineage>
        <taxon>Bacteria</taxon>
        <taxon>Pseudomonadati</taxon>
        <taxon>Pseudomonadota</taxon>
        <taxon>Alphaproteobacteria</taxon>
        <taxon>Rhodobacterales</taxon>
        <taxon>Paracoccaceae</taxon>
        <taxon>Marimonas</taxon>
    </lineage>
</organism>
<evidence type="ECO:0000313" key="1">
    <source>
        <dbReference type="EMBL" id="MDQ2092187.1"/>
    </source>
</evidence>
<reference evidence="1" key="1">
    <citation type="submission" date="2022-07" db="EMBL/GenBank/DDBJ databases">
        <authorList>
            <person name="Otstavnykh N."/>
            <person name="Isaeva M."/>
            <person name="Bystritskaya E."/>
        </authorList>
    </citation>
    <scope>NUCLEOTIDE SEQUENCE</scope>
    <source>
        <strain evidence="1">KCTC 52189</strain>
    </source>
</reference>
<dbReference type="Proteomes" id="UP001226762">
    <property type="component" value="Unassembled WGS sequence"/>
</dbReference>
<name>A0AAE3WGA4_9RHOB</name>
<gene>
    <name evidence="1" type="ORF">NO357_19970</name>
</gene>
<dbReference type="AlphaFoldDB" id="A0AAE3WGA4"/>
<sequence length="114" mass="12356">MSADQRDPNGDIGSSPMARVLEAEKHAASRIAAARAEAADIVAAAKLAARREAERADRRILALHDCVRKALKAKQSEVDAEFRRMADTTSAELSDDEVDALVARMARRLTGQVE</sequence>
<reference evidence="1" key="2">
    <citation type="submission" date="2023-02" db="EMBL/GenBank/DDBJ databases">
        <title>'Rhodoalgimonas zhirmunskyi' gen. nov., isolated from a red alga.</title>
        <authorList>
            <person name="Nedashkovskaya O.I."/>
            <person name="Otstavnykh N.Y."/>
            <person name="Bystritskaya E.P."/>
            <person name="Balabanova L.A."/>
            <person name="Isaeva M.P."/>
        </authorList>
    </citation>
    <scope>NUCLEOTIDE SEQUENCE</scope>
    <source>
        <strain evidence="1">KCTC 52189</strain>
    </source>
</reference>
<keyword evidence="2" id="KW-1185">Reference proteome</keyword>
<evidence type="ECO:0000313" key="2">
    <source>
        <dbReference type="Proteomes" id="UP001226762"/>
    </source>
</evidence>
<comment type="caution">
    <text evidence="1">The sequence shown here is derived from an EMBL/GenBank/DDBJ whole genome shotgun (WGS) entry which is preliminary data.</text>
</comment>
<accession>A0AAE3WGA4</accession>